<evidence type="ECO:0000313" key="4">
    <source>
        <dbReference type="EMBL" id="TCT02327.1"/>
    </source>
</evidence>
<dbReference type="InterPro" id="IPR036291">
    <property type="entry name" value="NAD(P)-bd_dom_sf"/>
</dbReference>
<dbReference type="EMBL" id="SMAJ01000019">
    <property type="protein sequence ID" value="TCT02327.1"/>
    <property type="molecule type" value="Genomic_DNA"/>
</dbReference>
<keyword evidence="2" id="KW-0119">Carbohydrate metabolism</keyword>
<dbReference type="InterPro" id="IPR001509">
    <property type="entry name" value="Epimerase_deHydtase"/>
</dbReference>
<dbReference type="NCBIfam" id="NF043036">
    <property type="entry name" value="ErythonDh"/>
    <property type="match status" value="1"/>
</dbReference>
<dbReference type="CDD" id="cd05238">
    <property type="entry name" value="Gne_like_SDR_e"/>
    <property type="match status" value="1"/>
</dbReference>
<accession>A0A4R3LV75</accession>
<sequence length="326" mass="34537">MHILITGGAGLLGSRLAKALLKRNTLADAQGVQQTISRITLLDVVAAHGFNDPRIQTITGDISDPEVVRAAVTPDTQSIFHLAAIVSGEAEANFDLGMRINLDATRLILERARHNRNCPRVVFTSSVAAFGGILPAQVLDSTPTTPQSSYGAQKVMGELLISDYSRKQFIDGRALRMPTVCVRPGAPNKAASSFASGIIREPLNGTVSVCPVAPGTALWLISPGKAIANLIHGHEIGSLLGASRALNLPGLSTTVGEMAQSLERVGGAAAAQRIRWQIDPAIERIVNSWPGDFLTTRANAMGFTRDASFDAIVQEYISEELKAGGK</sequence>
<keyword evidence="5" id="KW-1185">Reference proteome</keyword>
<dbReference type="SUPFAM" id="SSF51735">
    <property type="entry name" value="NAD(P)-binding Rossmann-fold domains"/>
    <property type="match status" value="1"/>
</dbReference>
<dbReference type="Gene3D" id="3.90.25.10">
    <property type="entry name" value="UDP-galactose 4-epimerase, domain 1"/>
    <property type="match status" value="1"/>
</dbReference>
<dbReference type="PANTHER" id="PTHR43103">
    <property type="entry name" value="NUCLEOSIDE-DIPHOSPHATE-SUGAR EPIMERASE"/>
    <property type="match status" value="1"/>
</dbReference>
<evidence type="ECO:0000256" key="2">
    <source>
        <dbReference type="ARBA" id="ARBA00023277"/>
    </source>
</evidence>
<evidence type="ECO:0000259" key="3">
    <source>
        <dbReference type="Pfam" id="PF01370"/>
    </source>
</evidence>
<dbReference type="Pfam" id="PF01370">
    <property type="entry name" value="Epimerase"/>
    <property type="match status" value="1"/>
</dbReference>
<dbReference type="AlphaFoldDB" id="A0A4R3LV75"/>
<evidence type="ECO:0000313" key="5">
    <source>
        <dbReference type="Proteomes" id="UP000295525"/>
    </source>
</evidence>
<evidence type="ECO:0000256" key="1">
    <source>
        <dbReference type="ARBA" id="ARBA00022857"/>
    </source>
</evidence>
<organism evidence="4 5">
    <name type="scientific">Paralcaligenes ureilyticus</name>
    <dbReference type="NCBI Taxonomy" id="627131"/>
    <lineage>
        <taxon>Bacteria</taxon>
        <taxon>Pseudomonadati</taxon>
        <taxon>Pseudomonadota</taxon>
        <taxon>Betaproteobacteria</taxon>
        <taxon>Burkholderiales</taxon>
        <taxon>Alcaligenaceae</taxon>
        <taxon>Paralcaligenes</taxon>
    </lineage>
</organism>
<dbReference type="RefSeq" id="WP_132585163.1">
    <property type="nucleotide sequence ID" value="NZ_SMAJ01000019.1"/>
</dbReference>
<reference evidence="4 5" key="1">
    <citation type="submission" date="2019-03" db="EMBL/GenBank/DDBJ databases">
        <title>Genomic Encyclopedia of Type Strains, Phase IV (KMG-IV): sequencing the most valuable type-strain genomes for metagenomic binning, comparative biology and taxonomic classification.</title>
        <authorList>
            <person name="Goeker M."/>
        </authorList>
    </citation>
    <scope>NUCLEOTIDE SEQUENCE [LARGE SCALE GENOMIC DNA]</scope>
    <source>
        <strain evidence="4 5">DSM 24591</strain>
    </source>
</reference>
<name>A0A4R3LV75_9BURK</name>
<protein>
    <submittedName>
        <fullName evidence="4">Nucleoside-diphosphate-sugar epimerase</fullName>
    </submittedName>
</protein>
<comment type="caution">
    <text evidence="4">The sequence shown here is derived from an EMBL/GenBank/DDBJ whole genome shotgun (WGS) entry which is preliminary data.</text>
</comment>
<gene>
    <name evidence="4" type="ORF">EDC26_11953</name>
</gene>
<dbReference type="Proteomes" id="UP000295525">
    <property type="component" value="Unassembled WGS sequence"/>
</dbReference>
<dbReference type="GO" id="GO:0016491">
    <property type="term" value="F:oxidoreductase activity"/>
    <property type="evidence" value="ECO:0007669"/>
    <property type="project" value="InterPro"/>
</dbReference>
<feature type="domain" description="NAD-dependent epimerase/dehydratase" evidence="3">
    <location>
        <begin position="3"/>
        <end position="208"/>
    </location>
</feature>
<dbReference type="OrthoDB" id="9801056at2"/>
<dbReference type="Gene3D" id="3.40.50.720">
    <property type="entry name" value="NAD(P)-binding Rossmann-like Domain"/>
    <property type="match status" value="1"/>
</dbReference>
<keyword evidence="1" id="KW-0521">NADP</keyword>
<dbReference type="PANTHER" id="PTHR43103:SF3">
    <property type="entry name" value="ADP-L-GLYCERO-D-MANNO-HEPTOSE-6-EPIMERASE"/>
    <property type="match status" value="1"/>
</dbReference>
<proteinExistence type="predicted"/>
<dbReference type="InterPro" id="IPR050005">
    <property type="entry name" value="DenD"/>
</dbReference>